<feature type="signal peptide" evidence="2">
    <location>
        <begin position="1"/>
        <end position="30"/>
    </location>
</feature>
<evidence type="ECO:0008006" key="5">
    <source>
        <dbReference type="Google" id="ProtNLM"/>
    </source>
</evidence>
<sequence>MPGMLNNHVTFRRVVSGALLVVAPLLQALAVTVDPGTWGDDREAVSFGVNPTLAQVQSALYHWSWLLMAVAVLGLVHLTRQRNTRLGHVSGALTVVGYSSLSGMLIIDPVEWWLGRHHSPERAQQIMDEMMDLPITVGAFQMPWIFLGFVGLPLLIVAVWRTGFVGWWAPLVVTAGYLGSFAVPYGPLILPFWYAPVVALGWVGVKILRMGDEAWASYYAMAAPGRTTPDSYANTTA</sequence>
<evidence type="ECO:0000256" key="1">
    <source>
        <dbReference type="SAM" id="Phobius"/>
    </source>
</evidence>
<feature type="transmembrane region" description="Helical" evidence="1">
    <location>
        <begin position="191"/>
        <end position="208"/>
    </location>
</feature>
<organism evidence="3 4">
    <name type="scientific">Nonomuraea recticatena</name>
    <dbReference type="NCBI Taxonomy" id="46178"/>
    <lineage>
        <taxon>Bacteria</taxon>
        <taxon>Bacillati</taxon>
        <taxon>Actinomycetota</taxon>
        <taxon>Actinomycetes</taxon>
        <taxon>Streptosporangiales</taxon>
        <taxon>Streptosporangiaceae</taxon>
        <taxon>Nonomuraea</taxon>
    </lineage>
</organism>
<feature type="transmembrane region" description="Helical" evidence="1">
    <location>
        <begin position="86"/>
        <end position="107"/>
    </location>
</feature>
<feature type="chain" id="PRO_5045042541" description="DUF4386 family protein" evidence="2">
    <location>
        <begin position="31"/>
        <end position="237"/>
    </location>
</feature>
<accession>A0ABN3REW3</accession>
<keyword evidence="1" id="KW-1133">Transmembrane helix</keyword>
<dbReference type="Proteomes" id="UP001501666">
    <property type="component" value="Unassembled WGS sequence"/>
</dbReference>
<reference evidence="3 4" key="1">
    <citation type="journal article" date="2019" name="Int. J. Syst. Evol. Microbiol.">
        <title>The Global Catalogue of Microorganisms (GCM) 10K type strain sequencing project: providing services to taxonomists for standard genome sequencing and annotation.</title>
        <authorList>
            <consortium name="The Broad Institute Genomics Platform"/>
            <consortium name="The Broad Institute Genome Sequencing Center for Infectious Disease"/>
            <person name="Wu L."/>
            <person name="Ma J."/>
        </authorList>
    </citation>
    <scope>NUCLEOTIDE SEQUENCE [LARGE SCALE GENOMIC DNA]</scope>
    <source>
        <strain evidence="3 4">JCM 6835</strain>
    </source>
</reference>
<evidence type="ECO:0000313" key="4">
    <source>
        <dbReference type="Proteomes" id="UP001501666"/>
    </source>
</evidence>
<name>A0ABN3REW3_9ACTN</name>
<protein>
    <recommendedName>
        <fullName evidence="5">DUF4386 family protein</fullName>
    </recommendedName>
</protein>
<feature type="transmembrane region" description="Helical" evidence="1">
    <location>
        <begin position="60"/>
        <end position="79"/>
    </location>
</feature>
<keyword evidence="1" id="KW-0472">Membrane</keyword>
<gene>
    <name evidence="3" type="ORF">GCM10010412_017180</name>
</gene>
<dbReference type="EMBL" id="BAAATE010000003">
    <property type="protein sequence ID" value="GAA2650970.1"/>
    <property type="molecule type" value="Genomic_DNA"/>
</dbReference>
<evidence type="ECO:0000313" key="3">
    <source>
        <dbReference type="EMBL" id="GAA2650970.1"/>
    </source>
</evidence>
<feature type="transmembrane region" description="Helical" evidence="1">
    <location>
        <begin position="167"/>
        <end position="185"/>
    </location>
</feature>
<evidence type="ECO:0000256" key="2">
    <source>
        <dbReference type="SAM" id="SignalP"/>
    </source>
</evidence>
<feature type="transmembrane region" description="Helical" evidence="1">
    <location>
        <begin position="140"/>
        <end position="160"/>
    </location>
</feature>
<keyword evidence="4" id="KW-1185">Reference proteome</keyword>
<proteinExistence type="predicted"/>
<keyword evidence="2" id="KW-0732">Signal</keyword>
<comment type="caution">
    <text evidence="3">The sequence shown here is derived from an EMBL/GenBank/DDBJ whole genome shotgun (WGS) entry which is preliminary data.</text>
</comment>
<keyword evidence="1" id="KW-0812">Transmembrane</keyword>